<dbReference type="EMBL" id="VRUR01000002">
    <property type="protein sequence ID" value="TXN36094.1"/>
    <property type="molecule type" value="Genomic_DNA"/>
</dbReference>
<dbReference type="InterPro" id="IPR011013">
    <property type="entry name" value="Gal_mutarotase_sf_dom"/>
</dbReference>
<evidence type="ECO:0000256" key="13">
    <source>
        <dbReference type="PIRSR" id="PIRSR005096-2"/>
    </source>
</evidence>
<dbReference type="CDD" id="cd09019">
    <property type="entry name" value="galactose_mutarotase_like"/>
    <property type="match status" value="1"/>
</dbReference>
<dbReference type="AlphaFoldDB" id="A0A5C8V3G0"/>
<evidence type="ECO:0000256" key="11">
    <source>
        <dbReference type="PIRNR" id="PIRNR005096"/>
    </source>
</evidence>
<keyword evidence="10 11" id="KW-0119">Carbohydrate metabolism</keyword>
<feature type="binding site" evidence="14">
    <location>
        <begin position="166"/>
        <end position="168"/>
    </location>
    <ligand>
        <name>beta-D-galactose</name>
        <dbReference type="ChEBI" id="CHEBI:27667"/>
    </ligand>
</feature>
<dbReference type="PROSITE" id="PS00545">
    <property type="entry name" value="ALDOSE_1_EPIMERASE"/>
    <property type="match status" value="1"/>
</dbReference>
<evidence type="ECO:0000256" key="2">
    <source>
        <dbReference type="ARBA" id="ARBA00001913"/>
    </source>
</evidence>
<evidence type="ECO:0000256" key="9">
    <source>
        <dbReference type="ARBA" id="ARBA00023235"/>
    </source>
</evidence>
<dbReference type="PIRSF" id="PIRSF005096">
    <property type="entry name" value="GALM"/>
    <property type="match status" value="1"/>
</dbReference>
<feature type="binding site" evidence="13">
    <location>
        <position position="227"/>
    </location>
    <ligand>
        <name>beta-D-galactose</name>
        <dbReference type="ChEBI" id="CHEBI:27667"/>
    </ligand>
</feature>
<evidence type="ECO:0000256" key="4">
    <source>
        <dbReference type="ARBA" id="ARBA00006206"/>
    </source>
</evidence>
<dbReference type="UniPathway" id="UPA00242"/>
<gene>
    <name evidence="15" type="ORF">FVB32_16180</name>
</gene>
<keyword evidence="9 11" id="KW-0413">Isomerase</keyword>
<comment type="pathway">
    <text evidence="3 11">Carbohydrate metabolism; hexose metabolism.</text>
</comment>
<dbReference type="Gene3D" id="2.70.98.10">
    <property type="match status" value="1"/>
</dbReference>
<evidence type="ECO:0000256" key="12">
    <source>
        <dbReference type="PIRSR" id="PIRSR005096-1"/>
    </source>
</evidence>
<evidence type="ECO:0000256" key="3">
    <source>
        <dbReference type="ARBA" id="ARBA00005028"/>
    </source>
</evidence>
<keyword evidence="8" id="KW-0106">Calcium</keyword>
<dbReference type="InterPro" id="IPR008183">
    <property type="entry name" value="Aldose_1/G6P_1-epimerase"/>
</dbReference>
<keyword evidence="16" id="KW-1185">Reference proteome</keyword>
<dbReference type="Pfam" id="PF01263">
    <property type="entry name" value="Aldose_epim"/>
    <property type="match status" value="1"/>
</dbReference>
<comment type="subunit">
    <text evidence="5">Monomer.</text>
</comment>
<comment type="cofactor">
    <cofactor evidence="2">
        <name>Ca(2+)</name>
        <dbReference type="ChEBI" id="CHEBI:29108"/>
    </cofactor>
</comment>
<evidence type="ECO:0000256" key="10">
    <source>
        <dbReference type="ARBA" id="ARBA00023277"/>
    </source>
</evidence>
<sequence>MLEIITLNNTNGAELVISNYGATILSLKVPDKKNNLVNVVVGLKSPEDYLESYYQNHNLLLGSSVGRYAGRISGKELNIEGKTYPLYHKNGVHLHGGKQGFDKKFWNIDTSLKSSVKLSYLSRHLEENYPGNLQVSVLYELLESNSLRITYEAYTDRTTVLNLTNHAYFNLDGNGSVLDHQLQIHSNGYLDMDDQLIPTGLIVPSEQTHFDYNNLSQIKKQGFTGLDNVFVLKQEEAATLQSSRSGISMRVITQQPAMVVYTPKSFPNLNFSNNVKFGRFPAICFEAQNFSDAPNKPHFPTSLLQPGQLYVNESLFEFGVMDS</sequence>
<reference evidence="15 16" key="1">
    <citation type="submission" date="2019-08" db="EMBL/GenBank/DDBJ databases">
        <title>Professor.</title>
        <authorList>
            <person name="Park J.S."/>
        </authorList>
    </citation>
    <scope>NUCLEOTIDE SEQUENCE [LARGE SCALE GENOMIC DNA]</scope>
    <source>
        <strain evidence="15 16">176CP5-101</strain>
    </source>
</reference>
<organism evidence="15 16">
    <name type="scientific">Flagellimonas hymeniacidonis</name>
    <dbReference type="NCBI Taxonomy" id="2603628"/>
    <lineage>
        <taxon>Bacteria</taxon>
        <taxon>Pseudomonadati</taxon>
        <taxon>Bacteroidota</taxon>
        <taxon>Flavobacteriia</taxon>
        <taxon>Flavobacteriales</taxon>
        <taxon>Flavobacteriaceae</taxon>
        <taxon>Flagellimonas</taxon>
    </lineage>
</organism>
<proteinExistence type="inferred from homology"/>
<feature type="active site" description="Proton donor" evidence="12">
    <location>
        <position position="166"/>
    </location>
</feature>
<dbReference type="SUPFAM" id="SSF74650">
    <property type="entry name" value="Galactose mutarotase-like"/>
    <property type="match status" value="1"/>
</dbReference>
<dbReference type="EC" id="5.1.3.3" evidence="6 11"/>
<comment type="similarity">
    <text evidence="4 11">Belongs to the aldose epimerase family.</text>
</comment>
<dbReference type="GO" id="GO:0004034">
    <property type="term" value="F:aldose 1-epimerase activity"/>
    <property type="evidence" value="ECO:0007669"/>
    <property type="project" value="UniProtKB-EC"/>
</dbReference>
<dbReference type="InterPro" id="IPR047215">
    <property type="entry name" value="Galactose_mutarotase-like"/>
</dbReference>
<dbReference type="GO" id="GO:0030246">
    <property type="term" value="F:carbohydrate binding"/>
    <property type="evidence" value="ECO:0007669"/>
    <property type="project" value="InterPro"/>
</dbReference>
<dbReference type="PANTHER" id="PTHR10091">
    <property type="entry name" value="ALDOSE-1-EPIMERASE"/>
    <property type="match status" value="1"/>
</dbReference>
<dbReference type="InterPro" id="IPR014718">
    <property type="entry name" value="GH-type_carb-bd"/>
</dbReference>
<dbReference type="InterPro" id="IPR015443">
    <property type="entry name" value="Aldose_1-epimerase"/>
</dbReference>
<dbReference type="InterPro" id="IPR018052">
    <property type="entry name" value="Ald1_epimerase_CS"/>
</dbReference>
<feature type="active site" description="Proton acceptor" evidence="12">
    <location>
        <position position="286"/>
    </location>
</feature>
<comment type="caution">
    <text evidence="15">The sequence shown here is derived from an EMBL/GenBank/DDBJ whole genome shotgun (WGS) entry which is preliminary data.</text>
</comment>
<evidence type="ECO:0000256" key="5">
    <source>
        <dbReference type="ARBA" id="ARBA00011245"/>
    </source>
</evidence>
<evidence type="ECO:0000256" key="6">
    <source>
        <dbReference type="ARBA" id="ARBA00013185"/>
    </source>
</evidence>
<dbReference type="PANTHER" id="PTHR10091:SF0">
    <property type="entry name" value="GALACTOSE MUTAROTASE"/>
    <property type="match status" value="1"/>
</dbReference>
<protein>
    <recommendedName>
        <fullName evidence="7 11">Aldose 1-epimerase</fullName>
        <ecNumber evidence="6 11">5.1.3.3</ecNumber>
    </recommendedName>
</protein>
<name>A0A5C8V3G0_9FLAO</name>
<evidence type="ECO:0000256" key="1">
    <source>
        <dbReference type="ARBA" id="ARBA00001614"/>
    </source>
</evidence>
<dbReference type="GO" id="GO:0033499">
    <property type="term" value="P:galactose catabolic process via UDP-galactose, Leloir pathway"/>
    <property type="evidence" value="ECO:0007669"/>
    <property type="project" value="TreeGrafter"/>
</dbReference>
<dbReference type="GO" id="GO:0006006">
    <property type="term" value="P:glucose metabolic process"/>
    <property type="evidence" value="ECO:0007669"/>
    <property type="project" value="TreeGrafter"/>
</dbReference>
<comment type="catalytic activity">
    <reaction evidence="1 11">
        <text>alpha-D-glucose = beta-D-glucose</text>
        <dbReference type="Rhea" id="RHEA:10264"/>
        <dbReference type="ChEBI" id="CHEBI:15903"/>
        <dbReference type="ChEBI" id="CHEBI:17925"/>
        <dbReference type="EC" id="5.1.3.3"/>
    </reaction>
</comment>
<evidence type="ECO:0000313" key="16">
    <source>
        <dbReference type="Proteomes" id="UP000321456"/>
    </source>
</evidence>
<evidence type="ECO:0000313" key="15">
    <source>
        <dbReference type="EMBL" id="TXN36094.1"/>
    </source>
</evidence>
<evidence type="ECO:0000256" key="14">
    <source>
        <dbReference type="PIRSR" id="PIRSR005096-3"/>
    </source>
</evidence>
<evidence type="ECO:0000256" key="8">
    <source>
        <dbReference type="ARBA" id="ARBA00022837"/>
    </source>
</evidence>
<evidence type="ECO:0000256" key="7">
    <source>
        <dbReference type="ARBA" id="ARBA00014165"/>
    </source>
</evidence>
<dbReference type="RefSeq" id="WP_147744865.1">
    <property type="nucleotide sequence ID" value="NZ_VRUR01000002.1"/>
</dbReference>
<dbReference type="Proteomes" id="UP000321456">
    <property type="component" value="Unassembled WGS sequence"/>
</dbReference>
<accession>A0A5C8V3G0</accession>